<dbReference type="RefSeq" id="WP_310930346.1">
    <property type="nucleotide sequence ID" value="NZ_JAMQOQ010000006.1"/>
</dbReference>
<dbReference type="Proteomes" id="UP001254813">
    <property type="component" value="Unassembled WGS sequence"/>
</dbReference>
<protein>
    <recommendedName>
        <fullName evidence="2">Halobacterial output domain-containing protein</fullName>
    </recommendedName>
</protein>
<reference evidence="3 4" key="1">
    <citation type="submission" date="2022-06" db="EMBL/GenBank/DDBJ databases">
        <title>Halogeometricum sp. a new haloarchaeum isolate from saline soil.</title>
        <authorList>
            <person name="Strakova D."/>
            <person name="Galisteo C."/>
            <person name="Sanchez-Porro C."/>
            <person name="Ventosa A."/>
        </authorList>
    </citation>
    <scope>NUCLEOTIDE SEQUENCE [LARGE SCALE GENOMIC DNA]</scope>
    <source>
        <strain evidence="4">S3BR25-2</strain>
    </source>
</reference>
<comment type="caution">
    <text evidence="3">The sequence shown here is derived from an EMBL/GenBank/DDBJ whole genome shotgun (WGS) entry which is preliminary data.</text>
</comment>
<gene>
    <name evidence="3" type="ORF">NDI79_19325</name>
</gene>
<dbReference type="InterPro" id="IPR040624">
    <property type="entry name" value="HalOD1"/>
</dbReference>
<keyword evidence="4" id="KW-1185">Reference proteome</keyword>
<feature type="region of interest" description="Disordered" evidence="1">
    <location>
        <begin position="76"/>
        <end position="103"/>
    </location>
</feature>
<feature type="domain" description="Halobacterial output" evidence="2">
    <location>
        <begin position="18"/>
        <end position="83"/>
    </location>
</feature>
<evidence type="ECO:0000313" key="3">
    <source>
        <dbReference type="EMBL" id="MDS0296329.1"/>
    </source>
</evidence>
<accession>A0ABU2G7R0</accession>
<proteinExistence type="predicted"/>
<evidence type="ECO:0000256" key="1">
    <source>
        <dbReference type="SAM" id="MobiDB-lite"/>
    </source>
</evidence>
<organism evidence="3 4">
    <name type="scientific">Halogeometricum luteum</name>
    <dbReference type="NCBI Taxonomy" id="2950537"/>
    <lineage>
        <taxon>Archaea</taxon>
        <taxon>Methanobacteriati</taxon>
        <taxon>Methanobacteriota</taxon>
        <taxon>Stenosarchaea group</taxon>
        <taxon>Halobacteria</taxon>
        <taxon>Halobacteriales</taxon>
        <taxon>Haloferacaceae</taxon>
        <taxon>Halogeometricum</taxon>
    </lineage>
</organism>
<sequence length="103" mass="10433">MTADASGPPDGTDDGTGERFEVRLVRAIARTLDRDPLDLPPLAREVDVEALSALAGNGRTVVSFEYEGCDVEVGPGGAVSVAPPDEARSGDGAAPPAEDADAA</sequence>
<evidence type="ECO:0000259" key="2">
    <source>
        <dbReference type="Pfam" id="PF18545"/>
    </source>
</evidence>
<name>A0ABU2G7R0_9EURY</name>
<evidence type="ECO:0000313" key="4">
    <source>
        <dbReference type="Proteomes" id="UP001254813"/>
    </source>
</evidence>
<dbReference type="Pfam" id="PF18545">
    <property type="entry name" value="HalOD1"/>
    <property type="match status" value="1"/>
</dbReference>
<dbReference type="EMBL" id="JAMQOQ010000006">
    <property type="protein sequence ID" value="MDS0296329.1"/>
    <property type="molecule type" value="Genomic_DNA"/>
</dbReference>